<dbReference type="InterPro" id="IPR003736">
    <property type="entry name" value="PAAI_dom"/>
</dbReference>
<dbReference type="AlphaFoldDB" id="A0A9D2PK88"/>
<evidence type="ECO:0000256" key="2">
    <source>
        <dbReference type="ARBA" id="ARBA00022801"/>
    </source>
</evidence>
<dbReference type="InterPro" id="IPR039298">
    <property type="entry name" value="ACOT13"/>
</dbReference>
<organism evidence="4 5">
    <name type="scientific">Candidatus Blautia merdavium</name>
    <dbReference type="NCBI Taxonomy" id="2838494"/>
    <lineage>
        <taxon>Bacteria</taxon>
        <taxon>Bacillati</taxon>
        <taxon>Bacillota</taxon>
        <taxon>Clostridia</taxon>
        <taxon>Lachnospirales</taxon>
        <taxon>Lachnospiraceae</taxon>
        <taxon>Blautia</taxon>
    </lineage>
</organism>
<dbReference type="SUPFAM" id="SSF54637">
    <property type="entry name" value="Thioesterase/thiol ester dehydrase-isomerase"/>
    <property type="match status" value="1"/>
</dbReference>
<name>A0A9D2PK88_9FIRM</name>
<dbReference type="EMBL" id="DWVZ01000039">
    <property type="protein sequence ID" value="HJC62613.1"/>
    <property type="molecule type" value="Genomic_DNA"/>
</dbReference>
<feature type="domain" description="Thioesterase" evidence="3">
    <location>
        <begin position="58"/>
        <end position="132"/>
    </location>
</feature>
<dbReference type="Pfam" id="PF03061">
    <property type="entry name" value="4HBT"/>
    <property type="match status" value="1"/>
</dbReference>
<dbReference type="InterPro" id="IPR006683">
    <property type="entry name" value="Thioestr_dom"/>
</dbReference>
<evidence type="ECO:0000256" key="1">
    <source>
        <dbReference type="ARBA" id="ARBA00008324"/>
    </source>
</evidence>
<dbReference type="NCBIfam" id="TIGR00369">
    <property type="entry name" value="unchar_dom_1"/>
    <property type="match status" value="1"/>
</dbReference>
<dbReference type="PANTHER" id="PTHR21660">
    <property type="entry name" value="THIOESTERASE SUPERFAMILY MEMBER-RELATED"/>
    <property type="match status" value="1"/>
</dbReference>
<evidence type="ECO:0000313" key="5">
    <source>
        <dbReference type="Proteomes" id="UP000823886"/>
    </source>
</evidence>
<accession>A0A9D2PK88</accession>
<evidence type="ECO:0000259" key="3">
    <source>
        <dbReference type="Pfam" id="PF03061"/>
    </source>
</evidence>
<protein>
    <submittedName>
        <fullName evidence="4">PaaI family thioesterase</fullName>
    </submittedName>
</protein>
<dbReference type="Proteomes" id="UP000823886">
    <property type="component" value="Unassembled WGS sequence"/>
</dbReference>
<dbReference type="InterPro" id="IPR029069">
    <property type="entry name" value="HotDog_dom_sf"/>
</dbReference>
<gene>
    <name evidence="4" type="ORF">H9753_03210</name>
</gene>
<sequence>MQQAMEREVKATMDKLYPKEEDHLYTRMQVEFYSCSYEKKSVTLRFPIQRWELNHMATMHGGMIATAIDTACGTAVRAVRGGSVQTPTINLNINYLSPGLPQDALLVTASVDRAGRHVCNVHVACRSEKTGKLIATATANFMVIE</sequence>
<reference evidence="4" key="2">
    <citation type="submission" date="2021-04" db="EMBL/GenBank/DDBJ databases">
        <authorList>
            <person name="Gilroy R."/>
        </authorList>
    </citation>
    <scope>NUCLEOTIDE SEQUENCE</scope>
    <source>
        <strain evidence="4">ChiBcec2-3848</strain>
    </source>
</reference>
<keyword evidence="2" id="KW-0378">Hydrolase</keyword>
<comment type="caution">
    <text evidence="4">The sequence shown here is derived from an EMBL/GenBank/DDBJ whole genome shotgun (WGS) entry which is preliminary data.</text>
</comment>
<dbReference type="Gene3D" id="3.10.129.10">
    <property type="entry name" value="Hotdog Thioesterase"/>
    <property type="match status" value="1"/>
</dbReference>
<dbReference type="CDD" id="cd03443">
    <property type="entry name" value="PaaI_thioesterase"/>
    <property type="match status" value="1"/>
</dbReference>
<dbReference type="GO" id="GO:0047617">
    <property type="term" value="F:fatty acyl-CoA hydrolase activity"/>
    <property type="evidence" value="ECO:0007669"/>
    <property type="project" value="InterPro"/>
</dbReference>
<comment type="similarity">
    <text evidence="1">Belongs to the thioesterase PaaI family.</text>
</comment>
<reference evidence="4" key="1">
    <citation type="journal article" date="2021" name="PeerJ">
        <title>Extensive microbial diversity within the chicken gut microbiome revealed by metagenomics and culture.</title>
        <authorList>
            <person name="Gilroy R."/>
            <person name="Ravi A."/>
            <person name="Getino M."/>
            <person name="Pursley I."/>
            <person name="Horton D.L."/>
            <person name="Alikhan N.F."/>
            <person name="Baker D."/>
            <person name="Gharbi K."/>
            <person name="Hall N."/>
            <person name="Watson M."/>
            <person name="Adriaenssens E.M."/>
            <person name="Foster-Nyarko E."/>
            <person name="Jarju S."/>
            <person name="Secka A."/>
            <person name="Antonio M."/>
            <person name="Oren A."/>
            <person name="Chaudhuri R.R."/>
            <person name="La Ragione R."/>
            <person name="Hildebrand F."/>
            <person name="Pallen M.J."/>
        </authorList>
    </citation>
    <scope>NUCLEOTIDE SEQUENCE</scope>
    <source>
        <strain evidence="4">ChiBcec2-3848</strain>
    </source>
</reference>
<dbReference type="PANTHER" id="PTHR21660:SF1">
    <property type="entry name" value="ACYL-COENZYME A THIOESTERASE 13"/>
    <property type="match status" value="1"/>
</dbReference>
<evidence type="ECO:0000313" key="4">
    <source>
        <dbReference type="EMBL" id="HJC62613.1"/>
    </source>
</evidence>
<proteinExistence type="inferred from homology"/>